<name>A0ABU9L4C6_9FLAO</name>
<accession>A0ABU9L4C6</accession>
<feature type="domain" description="FAS1" evidence="2">
    <location>
        <begin position="316"/>
        <end position="446"/>
    </location>
</feature>
<gene>
    <name evidence="3" type="ORF">AABB81_08205</name>
</gene>
<dbReference type="Gene3D" id="2.30.180.10">
    <property type="entry name" value="FAS1 domain"/>
    <property type="match status" value="4"/>
</dbReference>
<dbReference type="PANTHER" id="PTHR10900">
    <property type="entry name" value="PERIOSTIN-RELATED"/>
    <property type="match status" value="1"/>
</dbReference>
<evidence type="ECO:0000313" key="4">
    <source>
        <dbReference type="Proteomes" id="UP001474120"/>
    </source>
</evidence>
<reference evidence="3 4" key="1">
    <citation type="submission" date="2024-04" db="EMBL/GenBank/DDBJ databases">
        <title>whole genome sequencing of Lutimonas vermicola strain IMCC1616.</title>
        <authorList>
            <person name="Bae S.S."/>
        </authorList>
    </citation>
    <scope>NUCLEOTIDE SEQUENCE [LARGE SCALE GENOMIC DNA]</scope>
    <source>
        <strain evidence="3 4">IMCC1616</strain>
    </source>
</reference>
<dbReference type="SMART" id="SM00554">
    <property type="entry name" value="FAS1"/>
    <property type="match status" value="4"/>
</dbReference>
<dbReference type="InterPro" id="IPR000782">
    <property type="entry name" value="FAS1_domain"/>
</dbReference>
<dbReference type="SUPFAM" id="SSF82153">
    <property type="entry name" value="FAS1 domain"/>
    <property type="match status" value="4"/>
</dbReference>
<keyword evidence="4" id="KW-1185">Reference proteome</keyword>
<dbReference type="RefSeq" id="WP_342159856.1">
    <property type="nucleotide sequence ID" value="NZ_JBCDNA010000002.1"/>
</dbReference>
<dbReference type="InterPro" id="IPR036378">
    <property type="entry name" value="FAS1_dom_sf"/>
</dbReference>
<dbReference type="Proteomes" id="UP001474120">
    <property type="component" value="Unassembled WGS sequence"/>
</dbReference>
<protein>
    <submittedName>
        <fullName evidence="3">Fasciclin domain-containing protein</fullName>
    </submittedName>
</protein>
<keyword evidence="1" id="KW-0732">Signal</keyword>
<feature type="chain" id="PRO_5045531258" evidence="1">
    <location>
        <begin position="26"/>
        <end position="595"/>
    </location>
</feature>
<dbReference type="EMBL" id="JBCDNA010000002">
    <property type="protein sequence ID" value="MEL4455875.1"/>
    <property type="molecule type" value="Genomic_DNA"/>
</dbReference>
<evidence type="ECO:0000256" key="1">
    <source>
        <dbReference type="SAM" id="SignalP"/>
    </source>
</evidence>
<dbReference type="PROSITE" id="PS51257">
    <property type="entry name" value="PROKAR_LIPOPROTEIN"/>
    <property type="match status" value="1"/>
</dbReference>
<feature type="domain" description="FAS1" evidence="2">
    <location>
        <begin position="456"/>
        <end position="591"/>
    </location>
</feature>
<feature type="domain" description="FAS1" evidence="2">
    <location>
        <begin position="34"/>
        <end position="165"/>
    </location>
</feature>
<organism evidence="3 4">
    <name type="scientific">Lutimonas vermicola</name>
    <dbReference type="NCBI Taxonomy" id="414288"/>
    <lineage>
        <taxon>Bacteria</taxon>
        <taxon>Pseudomonadati</taxon>
        <taxon>Bacteroidota</taxon>
        <taxon>Flavobacteriia</taxon>
        <taxon>Flavobacteriales</taxon>
        <taxon>Flavobacteriaceae</taxon>
        <taxon>Lutimonas</taxon>
    </lineage>
</organism>
<sequence length="595" mass="61805">MNYLKKLTWAVLIMAIPLLITSCSDDDDDNGNSSKNIVQVAQSSPELSILVDAIVAADLVGVLSSDGPFTVFAPTNAAFQAIPEETLNTILGNPALLTSLLQYHVVGGEVKSGNLSTGPVQTLLSGQTVAVDVSGGMVTLNETSNVTAADIGASNGVIHVIDEVLMPEDFYAMTLAQIVGGSPDHTILLSALTKPGLSGLLAAAMDPTADLTVFAPTDAAFEAVLAALDKESIDDIPEALLNEIVSYHILGASVTSDQLANGDVETILPGESVIVDLTDGVKINNANVTAADLKAVNGVAHVVDAVLLPSYVAYSVGTIAEVVLFEKDFTILAGALRKADLLETVATAPALTVFAPDNAGFVAAGITNLDDFTAEQLSPILLYHVLGGVVKSGDLPASGIAETLNGGNIYLGYLNQGRVLVNGLTEITTVDIEKSNGVIHVINRTLVPPALNIVEIALAMADMGEASEFTVLTSLLASDEYADITQDIIDADNITVFAPTDAAFAEVNNGAGLTQEQISTILTYHAAGARVFSYNLVQGQEVIMLNGQTLKVSSISGEAIVLEDKTDDSANVIEVNVHGSNGVIHVVDKVLLPEL</sequence>
<dbReference type="Pfam" id="PF02469">
    <property type="entry name" value="Fasciclin"/>
    <property type="match status" value="4"/>
</dbReference>
<evidence type="ECO:0000259" key="2">
    <source>
        <dbReference type="PROSITE" id="PS50213"/>
    </source>
</evidence>
<proteinExistence type="predicted"/>
<feature type="domain" description="FAS1" evidence="2">
    <location>
        <begin position="172"/>
        <end position="307"/>
    </location>
</feature>
<dbReference type="PANTHER" id="PTHR10900:SF77">
    <property type="entry name" value="FI19380P1"/>
    <property type="match status" value="1"/>
</dbReference>
<comment type="caution">
    <text evidence="3">The sequence shown here is derived from an EMBL/GenBank/DDBJ whole genome shotgun (WGS) entry which is preliminary data.</text>
</comment>
<dbReference type="InterPro" id="IPR050904">
    <property type="entry name" value="Adhesion/Biosynth-related"/>
</dbReference>
<dbReference type="PROSITE" id="PS50213">
    <property type="entry name" value="FAS1"/>
    <property type="match status" value="4"/>
</dbReference>
<feature type="signal peptide" evidence="1">
    <location>
        <begin position="1"/>
        <end position="25"/>
    </location>
</feature>
<evidence type="ECO:0000313" key="3">
    <source>
        <dbReference type="EMBL" id="MEL4455875.1"/>
    </source>
</evidence>